<dbReference type="AlphaFoldDB" id="A0A072V8I8"/>
<proteinExistence type="predicted"/>
<evidence type="ECO:0000256" key="1">
    <source>
        <dbReference type="SAM" id="MobiDB-lite"/>
    </source>
</evidence>
<feature type="signal peptide" evidence="2">
    <location>
        <begin position="1"/>
        <end position="22"/>
    </location>
</feature>
<evidence type="ECO:0000256" key="2">
    <source>
        <dbReference type="SAM" id="SignalP"/>
    </source>
</evidence>
<reference evidence="4" key="3">
    <citation type="submission" date="2015-04" db="UniProtKB">
        <authorList>
            <consortium name="EnsemblPlants"/>
        </authorList>
    </citation>
    <scope>IDENTIFICATION</scope>
    <source>
        <strain evidence="4">cv. Jemalong A17</strain>
    </source>
</reference>
<dbReference type="Proteomes" id="UP000002051">
    <property type="component" value="Chromosome 2"/>
</dbReference>
<feature type="region of interest" description="Disordered" evidence="1">
    <location>
        <begin position="142"/>
        <end position="226"/>
    </location>
</feature>
<feature type="compositionally biased region" description="Basic and acidic residues" evidence="1">
    <location>
        <begin position="196"/>
        <end position="217"/>
    </location>
</feature>
<keyword evidence="5" id="KW-1185">Reference proteome</keyword>
<feature type="region of interest" description="Disordered" evidence="1">
    <location>
        <begin position="54"/>
        <end position="73"/>
    </location>
</feature>
<evidence type="ECO:0000313" key="4">
    <source>
        <dbReference type="EnsemblPlants" id="KEH38334"/>
    </source>
</evidence>
<feature type="compositionally biased region" description="Basic and acidic residues" evidence="1">
    <location>
        <begin position="160"/>
        <end position="176"/>
    </location>
</feature>
<sequence>MKIKHFFFMFFLCLLLFISTRAIQTSKDGNQIGVAKVSKTKVGIDGWRDWGGSFWEDGQENNGGSDKEGGEGKGEELIVGEIGEDHFGDMEKRIMVEVRKKEDKGNLGFQRSKLLLLYGVTRESKTKIGTDGWRDWGGSFWEDGQENNGGGKKNSGQGKGAKEIGEVHESVTEGWRDWGGSFWDDEKENIGGINKEGAHEKGAKGKDEDNISGRDNIDGYNGGGMN</sequence>
<dbReference type="EnsemblPlants" id="KEH38334">
    <property type="protein sequence ID" value="KEH38334"/>
    <property type="gene ID" value="MTR_2g069273"/>
</dbReference>
<name>A0A072V8I8_MEDTR</name>
<feature type="chain" id="PRO_5014500396" evidence="2">
    <location>
        <begin position="23"/>
        <end position="226"/>
    </location>
</feature>
<dbReference type="InterPro" id="IPR012488">
    <property type="entry name" value="Nod_GRP"/>
</dbReference>
<accession>A0A072V8I8</accession>
<feature type="compositionally biased region" description="Gly residues" evidence="1">
    <location>
        <begin position="147"/>
        <end position="159"/>
    </location>
</feature>
<protein>
    <submittedName>
        <fullName evidence="3">Nodule-specific Glycine Rich Peptide</fullName>
    </submittedName>
</protein>
<dbReference type="EMBL" id="CM001218">
    <property type="protein sequence ID" value="KEH38334.1"/>
    <property type="molecule type" value="Genomic_DNA"/>
</dbReference>
<dbReference type="ExpressionAtlas" id="A0A072V8I8">
    <property type="expression patterns" value="differential"/>
</dbReference>
<keyword evidence="2" id="KW-0732">Signal</keyword>
<dbReference type="Pfam" id="PF07806">
    <property type="entry name" value="Nod_GRP"/>
    <property type="match status" value="3"/>
</dbReference>
<gene>
    <name evidence="4" type="primary">25487010</name>
    <name evidence="3" type="ordered locus">MTR_2g069273</name>
</gene>
<reference evidence="3 5" key="1">
    <citation type="journal article" date="2011" name="Nature">
        <title>The Medicago genome provides insight into the evolution of rhizobial symbioses.</title>
        <authorList>
            <person name="Young N.D."/>
            <person name="Debelle F."/>
            <person name="Oldroyd G.E."/>
            <person name="Geurts R."/>
            <person name="Cannon S.B."/>
            <person name="Udvardi M.K."/>
            <person name="Benedito V.A."/>
            <person name="Mayer K.F."/>
            <person name="Gouzy J."/>
            <person name="Schoof H."/>
            <person name="Van de Peer Y."/>
            <person name="Proost S."/>
            <person name="Cook D.R."/>
            <person name="Meyers B.C."/>
            <person name="Spannagl M."/>
            <person name="Cheung F."/>
            <person name="De Mita S."/>
            <person name="Krishnakumar V."/>
            <person name="Gundlach H."/>
            <person name="Zhou S."/>
            <person name="Mudge J."/>
            <person name="Bharti A.K."/>
            <person name="Murray J.D."/>
            <person name="Naoumkina M.A."/>
            <person name="Rosen B."/>
            <person name="Silverstein K.A."/>
            <person name="Tang H."/>
            <person name="Rombauts S."/>
            <person name="Zhao P.X."/>
            <person name="Zhou P."/>
            <person name="Barbe V."/>
            <person name="Bardou P."/>
            <person name="Bechner M."/>
            <person name="Bellec A."/>
            <person name="Berger A."/>
            <person name="Berges H."/>
            <person name="Bidwell S."/>
            <person name="Bisseling T."/>
            <person name="Choisne N."/>
            <person name="Couloux A."/>
            <person name="Denny R."/>
            <person name="Deshpande S."/>
            <person name="Dai X."/>
            <person name="Doyle J.J."/>
            <person name="Dudez A.M."/>
            <person name="Farmer A.D."/>
            <person name="Fouteau S."/>
            <person name="Franken C."/>
            <person name="Gibelin C."/>
            <person name="Gish J."/>
            <person name="Goldstein S."/>
            <person name="Gonzalez A.J."/>
            <person name="Green P.J."/>
            <person name="Hallab A."/>
            <person name="Hartog M."/>
            <person name="Hua A."/>
            <person name="Humphray S.J."/>
            <person name="Jeong D.H."/>
            <person name="Jing Y."/>
            <person name="Jocker A."/>
            <person name="Kenton S.M."/>
            <person name="Kim D.J."/>
            <person name="Klee K."/>
            <person name="Lai H."/>
            <person name="Lang C."/>
            <person name="Lin S."/>
            <person name="Macmil S.L."/>
            <person name="Magdelenat G."/>
            <person name="Matthews L."/>
            <person name="McCorrison J."/>
            <person name="Monaghan E.L."/>
            <person name="Mun J.H."/>
            <person name="Najar F.Z."/>
            <person name="Nicholson C."/>
            <person name="Noirot C."/>
            <person name="O'Bleness M."/>
            <person name="Paule C.R."/>
            <person name="Poulain J."/>
            <person name="Prion F."/>
            <person name="Qin B."/>
            <person name="Qu C."/>
            <person name="Retzel E.F."/>
            <person name="Riddle C."/>
            <person name="Sallet E."/>
            <person name="Samain S."/>
            <person name="Samson N."/>
            <person name="Sanders I."/>
            <person name="Saurat O."/>
            <person name="Scarpelli C."/>
            <person name="Schiex T."/>
            <person name="Segurens B."/>
            <person name="Severin A.J."/>
            <person name="Sherrier D.J."/>
            <person name="Shi R."/>
            <person name="Sims S."/>
            <person name="Singer S.R."/>
            <person name="Sinharoy S."/>
            <person name="Sterck L."/>
            <person name="Viollet A."/>
            <person name="Wang B.B."/>
            <person name="Wang K."/>
            <person name="Wang M."/>
            <person name="Wang X."/>
            <person name="Warfsmann J."/>
            <person name="Weissenbach J."/>
            <person name="White D.D."/>
            <person name="White J.D."/>
            <person name="Wiley G.B."/>
            <person name="Wincker P."/>
            <person name="Xing Y."/>
            <person name="Yang L."/>
            <person name="Yao Z."/>
            <person name="Ying F."/>
            <person name="Zhai J."/>
            <person name="Zhou L."/>
            <person name="Zuber A."/>
            <person name="Denarie J."/>
            <person name="Dixon R.A."/>
            <person name="May G.D."/>
            <person name="Schwartz D.C."/>
            <person name="Rogers J."/>
            <person name="Quetier F."/>
            <person name="Town C.D."/>
            <person name="Roe B.A."/>
        </authorList>
    </citation>
    <scope>NUCLEOTIDE SEQUENCE [LARGE SCALE GENOMIC DNA]</scope>
    <source>
        <strain evidence="3">A17</strain>
        <strain evidence="4 5">cv. Jemalong A17</strain>
    </source>
</reference>
<dbReference type="HOGENOM" id="CLU_1226412_0_0_1"/>
<reference evidence="3 5" key="2">
    <citation type="journal article" date="2014" name="BMC Genomics">
        <title>An improved genome release (version Mt4.0) for the model legume Medicago truncatula.</title>
        <authorList>
            <person name="Tang H."/>
            <person name="Krishnakumar V."/>
            <person name="Bidwell S."/>
            <person name="Rosen B."/>
            <person name="Chan A."/>
            <person name="Zhou S."/>
            <person name="Gentzbittel L."/>
            <person name="Childs K.L."/>
            <person name="Yandell M."/>
            <person name="Gundlach H."/>
            <person name="Mayer K.F."/>
            <person name="Schwartz D.C."/>
            <person name="Town C.D."/>
        </authorList>
    </citation>
    <scope>GENOME REANNOTATION</scope>
    <source>
        <strain evidence="3">A17</strain>
        <strain evidence="4 5">cv. Jemalong A17</strain>
    </source>
</reference>
<organism evidence="3 5">
    <name type="scientific">Medicago truncatula</name>
    <name type="common">Barrel medic</name>
    <name type="synonym">Medicago tribuloides</name>
    <dbReference type="NCBI Taxonomy" id="3880"/>
    <lineage>
        <taxon>Eukaryota</taxon>
        <taxon>Viridiplantae</taxon>
        <taxon>Streptophyta</taxon>
        <taxon>Embryophyta</taxon>
        <taxon>Tracheophyta</taxon>
        <taxon>Spermatophyta</taxon>
        <taxon>Magnoliopsida</taxon>
        <taxon>eudicotyledons</taxon>
        <taxon>Gunneridae</taxon>
        <taxon>Pentapetalae</taxon>
        <taxon>rosids</taxon>
        <taxon>fabids</taxon>
        <taxon>Fabales</taxon>
        <taxon>Fabaceae</taxon>
        <taxon>Papilionoideae</taxon>
        <taxon>50 kb inversion clade</taxon>
        <taxon>NPAAA clade</taxon>
        <taxon>Hologalegina</taxon>
        <taxon>IRL clade</taxon>
        <taxon>Trifolieae</taxon>
        <taxon>Medicago</taxon>
    </lineage>
</organism>
<evidence type="ECO:0000313" key="3">
    <source>
        <dbReference type="EMBL" id="KEH38334.1"/>
    </source>
</evidence>
<evidence type="ECO:0000313" key="5">
    <source>
        <dbReference type="Proteomes" id="UP000002051"/>
    </source>
</evidence>